<keyword evidence="1" id="KW-1133">Transmembrane helix</keyword>
<sequence length="86" mass="9712">MSIPYALAVYFMMWWIVLFAILPFGVRTQEEEGQVVPGTVESAPARFRVLRTVGWTTAVTTLLFLGFLWLRQSGITLDDIPLPGPR</sequence>
<reference evidence="2 3" key="1">
    <citation type="submission" date="2020-01" db="EMBL/GenBank/DDBJ databases">
        <authorList>
            <person name="Peng S.Y."/>
            <person name="Li J."/>
            <person name="Wang M."/>
            <person name="Wang L."/>
            <person name="Wang C.Q."/>
            <person name="Wang J.R."/>
        </authorList>
    </citation>
    <scope>NUCLEOTIDE SEQUENCE [LARGE SCALE GENOMIC DNA]</scope>
    <source>
        <strain evidence="2 3">XCT-34</strain>
    </source>
</reference>
<keyword evidence="1" id="KW-0812">Transmembrane</keyword>
<keyword evidence="3" id="KW-1185">Reference proteome</keyword>
<accession>A0ABW9ZBV0</accession>
<dbReference type="Pfam" id="PF07330">
    <property type="entry name" value="DUF1467"/>
    <property type="match status" value="1"/>
</dbReference>
<protein>
    <submittedName>
        <fullName evidence="2">DUF1467 family protein</fullName>
    </submittedName>
</protein>
<keyword evidence="1" id="KW-0472">Membrane</keyword>
<dbReference type="EMBL" id="JAABLP010000001">
    <property type="protein sequence ID" value="NBN62320.1"/>
    <property type="molecule type" value="Genomic_DNA"/>
</dbReference>
<evidence type="ECO:0000256" key="1">
    <source>
        <dbReference type="SAM" id="Phobius"/>
    </source>
</evidence>
<feature type="transmembrane region" description="Helical" evidence="1">
    <location>
        <begin position="52"/>
        <end position="70"/>
    </location>
</feature>
<organism evidence="2 3">
    <name type="scientific">Pannonibacter tanglangensis</name>
    <dbReference type="NCBI Taxonomy" id="2750084"/>
    <lineage>
        <taxon>Bacteria</taxon>
        <taxon>Pseudomonadati</taxon>
        <taxon>Pseudomonadota</taxon>
        <taxon>Alphaproteobacteria</taxon>
        <taxon>Hyphomicrobiales</taxon>
        <taxon>Stappiaceae</taxon>
        <taxon>Pannonibacter</taxon>
    </lineage>
</organism>
<evidence type="ECO:0000313" key="3">
    <source>
        <dbReference type="Proteomes" id="UP000541347"/>
    </source>
</evidence>
<proteinExistence type="predicted"/>
<evidence type="ECO:0000313" key="2">
    <source>
        <dbReference type="EMBL" id="NBN62320.1"/>
    </source>
</evidence>
<name>A0ABW9ZBV0_9HYPH</name>
<gene>
    <name evidence="2" type="ORF">GWI71_01345</name>
</gene>
<dbReference type="InterPro" id="IPR009935">
    <property type="entry name" value="DUF1467"/>
</dbReference>
<dbReference type="Proteomes" id="UP000541347">
    <property type="component" value="Unassembled WGS sequence"/>
</dbReference>
<dbReference type="RefSeq" id="WP_161673178.1">
    <property type="nucleotide sequence ID" value="NZ_JAABLP010000001.1"/>
</dbReference>
<feature type="transmembrane region" description="Helical" evidence="1">
    <location>
        <begin position="7"/>
        <end position="26"/>
    </location>
</feature>
<comment type="caution">
    <text evidence="2">The sequence shown here is derived from an EMBL/GenBank/DDBJ whole genome shotgun (WGS) entry which is preliminary data.</text>
</comment>